<feature type="compositionally biased region" description="Basic and acidic residues" evidence="1">
    <location>
        <begin position="252"/>
        <end position="267"/>
    </location>
</feature>
<protein>
    <submittedName>
        <fullName evidence="2">Uncharacterized protein</fullName>
    </submittedName>
</protein>
<sequence length="316" mass="34144">MPIKPSGTLDPTNAAHTEFNFVTTYICGGSIVHADQGLSVSHETVNAKNFWADCCRAPDDLEQDHFKAHIGKRVLDHIVWGNITPPKGGDDTWPDGQFIWKDHVKCLAKAGMVTSSYPTKIMMPGKRKSGNLRAKGAPGVIPAKHLMCIEKVTSSDKQKLLNGLLCTPESPSEGPRKVYYHPDGAALSTSSKVTAKKSSSSQPQKCSKIHIFSSKSCIAEDSNNKIIKLPSPDHDTKSRTKKRPLSDSEEVIEVKEAHSNDSDDKMAVTKAKKNATRKAEASGVRTVKKNGKKGAEAVRGRRGGRAGGRGGKAHVT</sequence>
<evidence type="ECO:0000313" key="2">
    <source>
        <dbReference type="EMBL" id="KIM74958.1"/>
    </source>
</evidence>
<keyword evidence="3" id="KW-1185">Reference proteome</keyword>
<feature type="region of interest" description="Disordered" evidence="1">
    <location>
        <begin position="225"/>
        <end position="316"/>
    </location>
</feature>
<dbReference type="InParanoid" id="A0A0C3AM29"/>
<dbReference type="AlphaFoldDB" id="A0A0C3AM29"/>
<evidence type="ECO:0000313" key="3">
    <source>
        <dbReference type="Proteomes" id="UP000054166"/>
    </source>
</evidence>
<dbReference type="Proteomes" id="UP000054166">
    <property type="component" value="Unassembled WGS sequence"/>
</dbReference>
<proteinExistence type="predicted"/>
<organism evidence="2 3">
    <name type="scientific">Piloderma croceum (strain F 1598)</name>
    <dbReference type="NCBI Taxonomy" id="765440"/>
    <lineage>
        <taxon>Eukaryota</taxon>
        <taxon>Fungi</taxon>
        <taxon>Dikarya</taxon>
        <taxon>Basidiomycota</taxon>
        <taxon>Agaricomycotina</taxon>
        <taxon>Agaricomycetes</taxon>
        <taxon>Agaricomycetidae</taxon>
        <taxon>Atheliales</taxon>
        <taxon>Atheliaceae</taxon>
        <taxon>Piloderma</taxon>
    </lineage>
</organism>
<accession>A0A0C3AM29</accession>
<dbReference type="HOGENOM" id="CLU_880324_0_0_1"/>
<evidence type="ECO:0000256" key="1">
    <source>
        <dbReference type="SAM" id="MobiDB-lite"/>
    </source>
</evidence>
<reference evidence="3" key="2">
    <citation type="submission" date="2015-01" db="EMBL/GenBank/DDBJ databases">
        <title>Evolutionary Origins and Diversification of the Mycorrhizal Mutualists.</title>
        <authorList>
            <consortium name="DOE Joint Genome Institute"/>
            <consortium name="Mycorrhizal Genomics Consortium"/>
            <person name="Kohler A."/>
            <person name="Kuo A."/>
            <person name="Nagy L.G."/>
            <person name="Floudas D."/>
            <person name="Copeland A."/>
            <person name="Barry K.W."/>
            <person name="Cichocki N."/>
            <person name="Veneault-Fourrey C."/>
            <person name="LaButti K."/>
            <person name="Lindquist E.A."/>
            <person name="Lipzen A."/>
            <person name="Lundell T."/>
            <person name="Morin E."/>
            <person name="Murat C."/>
            <person name="Riley R."/>
            <person name="Ohm R."/>
            <person name="Sun H."/>
            <person name="Tunlid A."/>
            <person name="Henrissat B."/>
            <person name="Grigoriev I.V."/>
            <person name="Hibbett D.S."/>
            <person name="Martin F."/>
        </authorList>
    </citation>
    <scope>NUCLEOTIDE SEQUENCE [LARGE SCALE GENOMIC DNA]</scope>
    <source>
        <strain evidence="3">F 1598</strain>
    </source>
</reference>
<dbReference type="EMBL" id="KN833053">
    <property type="protein sequence ID" value="KIM74958.1"/>
    <property type="molecule type" value="Genomic_DNA"/>
</dbReference>
<gene>
    <name evidence="2" type="ORF">PILCRDRAFT_14022</name>
</gene>
<reference evidence="2 3" key="1">
    <citation type="submission" date="2014-04" db="EMBL/GenBank/DDBJ databases">
        <authorList>
            <consortium name="DOE Joint Genome Institute"/>
            <person name="Kuo A."/>
            <person name="Tarkka M."/>
            <person name="Buscot F."/>
            <person name="Kohler A."/>
            <person name="Nagy L.G."/>
            <person name="Floudas D."/>
            <person name="Copeland A."/>
            <person name="Barry K.W."/>
            <person name="Cichocki N."/>
            <person name="Veneault-Fourrey C."/>
            <person name="LaButti K."/>
            <person name="Lindquist E.A."/>
            <person name="Lipzen A."/>
            <person name="Lundell T."/>
            <person name="Morin E."/>
            <person name="Murat C."/>
            <person name="Sun H."/>
            <person name="Tunlid A."/>
            <person name="Henrissat B."/>
            <person name="Grigoriev I.V."/>
            <person name="Hibbett D.S."/>
            <person name="Martin F."/>
            <person name="Nordberg H.P."/>
            <person name="Cantor M.N."/>
            <person name="Hua S.X."/>
        </authorList>
    </citation>
    <scope>NUCLEOTIDE SEQUENCE [LARGE SCALE GENOMIC DNA]</scope>
    <source>
        <strain evidence="2 3">F 1598</strain>
    </source>
</reference>
<name>A0A0C3AM29_PILCF</name>